<reference evidence="1" key="1">
    <citation type="submission" date="2022-04" db="EMBL/GenBank/DDBJ databases">
        <title>Genome of the entomopathogenic fungus Entomophthora muscae.</title>
        <authorList>
            <person name="Elya C."/>
            <person name="Lovett B.R."/>
            <person name="Lee E."/>
            <person name="Macias A.M."/>
            <person name="Hajek A.E."/>
            <person name="De Bivort B.L."/>
            <person name="Kasson M.T."/>
            <person name="De Fine Licht H.H."/>
            <person name="Stajich J.E."/>
        </authorList>
    </citation>
    <scope>NUCLEOTIDE SEQUENCE</scope>
    <source>
        <strain evidence="1">Berkeley</strain>
    </source>
</reference>
<sequence>MSYTEPSRELTWPATAGLIIRPPLRTVAGGQAASVENGKILNRNLLEPPSQCNLKIKQSKRTKPHQSSMAPQANENFEDRVRQTDHNWSMDTSLAAPTSWTTDKEYENQKIDVGYRATSYINLRVAMLVLFGILFSILCIIICRRIFFKCKRCSDEEEDGELPRRSAQPAISSDRMYFKVAHLFSRVQKEDGVLKFSLPCTLQSNIPLPSSSSTYYEFQLLYFPIDSTVRVGLSHATTSDSYLEVFNKDSIYLDLKNGQLQLGSDPTVYNAIAPFKAGDVVGCLVDLHPTCSIRFSKNGAWGDMTLFPNPGTNLFPTIYATFNCQVAFNFGSSEFIYGPPSTPIPSYYDANPPEYSM</sequence>
<proteinExistence type="predicted"/>
<dbReference type="EMBL" id="QTSX02001616">
    <property type="protein sequence ID" value="KAJ9080012.1"/>
    <property type="molecule type" value="Genomic_DNA"/>
</dbReference>
<keyword evidence="2" id="KW-1185">Reference proteome</keyword>
<dbReference type="Proteomes" id="UP001165960">
    <property type="component" value="Unassembled WGS sequence"/>
</dbReference>
<accession>A0ACC2U0M5</accession>
<name>A0ACC2U0M5_9FUNG</name>
<comment type="caution">
    <text evidence="1">The sequence shown here is derived from an EMBL/GenBank/DDBJ whole genome shotgun (WGS) entry which is preliminary data.</text>
</comment>
<organism evidence="1 2">
    <name type="scientific">Entomophthora muscae</name>
    <dbReference type="NCBI Taxonomy" id="34485"/>
    <lineage>
        <taxon>Eukaryota</taxon>
        <taxon>Fungi</taxon>
        <taxon>Fungi incertae sedis</taxon>
        <taxon>Zoopagomycota</taxon>
        <taxon>Entomophthoromycotina</taxon>
        <taxon>Entomophthoromycetes</taxon>
        <taxon>Entomophthorales</taxon>
        <taxon>Entomophthoraceae</taxon>
        <taxon>Entomophthora</taxon>
    </lineage>
</organism>
<gene>
    <name evidence="1" type="primary">ssh4_12</name>
    <name evidence="1" type="ORF">DSO57_1029541</name>
</gene>
<evidence type="ECO:0000313" key="1">
    <source>
        <dbReference type="EMBL" id="KAJ9080012.1"/>
    </source>
</evidence>
<protein>
    <submittedName>
        <fullName evidence="1">Protein ssh4</fullName>
    </submittedName>
</protein>
<evidence type="ECO:0000313" key="2">
    <source>
        <dbReference type="Proteomes" id="UP001165960"/>
    </source>
</evidence>